<proteinExistence type="inferred from homology"/>
<dbReference type="GO" id="GO:0003968">
    <property type="term" value="F:RNA-directed RNA polymerase activity"/>
    <property type="evidence" value="ECO:0007669"/>
    <property type="project" value="UniProtKB-KW"/>
</dbReference>
<dbReference type="InterPro" id="IPR057596">
    <property type="entry name" value="RDRP_core"/>
</dbReference>
<evidence type="ECO:0000259" key="3">
    <source>
        <dbReference type="Pfam" id="PF25358"/>
    </source>
</evidence>
<dbReference type="GO" id="GO:0030422">
    <property type="term" value="P:siRNA processing"/>
    <property type="evidence" value="ECO:0007669"/>
    <property type="project" value="TreeGrafter"/>
</dbReference>
<dbReference type="OrthoDB" id="6513042at2759"/>
<dbReference type="EMBL" id="ML991780">
    <property type="protein sequence ID" value="KAF2237423.1"/>
    <property type="molecule type" value="Genomic_DNA"/>
</dbReference>
<keyword evidence="1" id="KW-0808">Transferase</keyword>
<dbReference type="GO" id="GO:0031380">
    <property type="term" value="C:nuclear RNA-directed RNA polymerase complex"/>
    <property type="evidence" value="ECO:0007669"/>
    <property type="project" value="TreeGrafter"/>
</dbReference>
<dbReference type="AlphaFoldDB" id="A0A6A6HIR4"/>
<protein>
    <recommendedName>
        <fullName evidence="1">RNA-dependent RNA polymerase</fullName>
        <ecNumber evidence="1">2.7.7.48</ecNumber>
    </recommendedName>
</protein>
<dbReference type="GO" id="GO:0003723">
    <property type="term" value="F:RNA binding"/>
    <property type="evidence" value="ECO:0007669"/>
    <property type="project" value="UniProtKB-KW"/>
</dbReference>
<comment type="similarity">
    <text evidence="1">Belongs to the RdRP family.</text>
</comment>
<comment type="catalytic activity">
    <reaction evidence="1">
        <text>RNA(n) + a ribonucleoside 5'-triphosphate = RNA(n+1) + diphosphate</text>
        <dbReference type="Rhea" id="RHEA:21248"/>
        <dbReference type="Rhea" id="RHEA-COMP:14527"/>
        <dbReference type="Rhea" id="RHEA-COMP:17342"/>
        <dbReference type="ChEBI" id="CHEBI:33019"/>
        <dbReference type="ChEBI" id="CHEBI:61557"/>
        <dbReference type="ChEBI" id="CHEBI:140395"/>
        <dbReference type="EC" id="2.7.7.48"/>
    </reaction>
</comment>
<dbReference type="Pfam" id="PF25358">
    <property type="entry name" value="PH_fung_RdRP"/>
    <property type="match status" value="1"/>
</dbReference>
<dbReference type="Pfam" id="PF05183">
    <property type="entry name" value="RdRP"/>
    <property type="match status" value="1"/>
</dbReference>
<evidence type="ECO:0000313" key="4">
    <source>
        <dbReference type="EMBL" id="KAF2237423.1"/>
    </source>
</evidence>
<keyword evidence="1" id="KW-0694">RNA-binding</keyword>
<evidence type="ECO:0000259" key="2">
    <source>
        <dbReference type="Pfam" id="PF05183"/>
    </source>
</evidence>
<keyword evidence="1 4" id="KW-0696">RNA-directed RNA polymerase</keyword>
<accession>A0A6A6HIR4</accession>
<dbReference type="InterPro" id="IPR007855">
    <property type="entry name" value="RDRP"/>
</dbReference>
<name>A0A6A6HIR4_VIRVR</name>
<dbReference type="InterPro" id="IPR057503">
    <property type="entry name" value="PH_RdRP"/>
</dbReference>
<evidence type="ECO:0000313" key="5">
    <source>
        <dbReference type="Proteomes" id="UP000800092"/>
    </source>
</evidence>
<dbReference type="PANTHER" id="PTHR23079:SF17">
    <property type="entry name" value="RNA-DEPENDENT RNA POLYMERASE"/>
    <property type="match status" value="1"/>
</dbReference>
<feature type="domain" description="RdRP-like PH" evidence="3">
    <location>
        <begin position="132"/>
        <end position="297"/>
    </location>
</feature>
<keyword evidence="1" id="KW-0548">Nucleotidyltransferase</keyword>
<dbReference type="EC" id="2.7.7.48" evidence="1"/>
<dbReference type="Proteomes" id="UP000800092">
    <property type="component" value="Unassembled WGS sequence"/>
</dbReference>
<reference evidence="4" key="1">
    <citation type="journal article" date="2020" name="Stud. Mycol.">
        <title>101 Dothideomycetes genomes: a test case for predicting lifestyles and emergence of pathogens.</title>
        <authorList>
            <person name="Haridas S."/>
            <person name="Albert R."/>
            <person name="Binder M."/>
            <person name="Bloem J."/>
            <person name="Labutti K."/>
            <person name="Salamov A."/>
            <person name="Andreopoulos B."/>
            <person name="Baker S."/>
            <person name="Barry K."/>
            <person name="Bills G."/>
            <person name="Bluhm B."/>
            <person name="Cannon C."/>
            <person name="Castanera R."/>
            <person name="Culley D."/>
            <person name="Daum C."/>
            <person name="Ezra D."/>
            <person name="Gonzalez J."/>
            <person name="Henrissat B."/>
            <person name="Kuo A."/>
            <person name="Liang C."/>
            <person name="Lipzen A."/>
            <person name="Lutzoni F."/>
            <person name="Magnuson J."/>
            <person name="Mondo S."/>
            <person name="Nolan M."/>
            <person name="Ohm R."/>
            <person name="Pangilinan J."/>
            <person name="Park H.-J."/>
            <person name="Ramirez L."/>
            <person name="Alfaro M."/>
            <person name="Sun H."/>
            <person name="Tritt A."/>
            <person name="Yoshinaga Y."/>
            <person name="Zwiers L.-H."/>
            <person name="Turgeon B."/>
            <person name="Goodwin S."/>
            <person name="Spatafora J."/>
            <person name="Crous P."/>
            <person name="Grigoriev I."/>
        </authorList>
    </citation>
    <scope>NUCLEOTIDE SEQUENCE</scope>
    <source>
        <strain evidence="4">Tuck. ex Michener</strain>
    </source>
</reference>
<sequence>MDVFIRGLPVQSTLKDLENSLRDPLRVLGIEAYHCIKMGGKGCAIITFLHHIQANRFLEKHGTPQHSRQSRPREQLKVQGRYINCHESNSAPDEFIIRSLKSTESRKSTADSKTTASSNVNSYPVDDTRSSRTFAMSSLACGSLEFVAQSPVFISHFHDNRAGNITFGNKALAVNFTSFTPLQAERILIPYYSIEIIGTGTYSNPALTLSLRWAPRFYNQCSMTSMEAISQLGLAILLNQGNPPTKRSRITSMDLSHAHVADSCFVYRIQLADLFDVPRIHQMLQRDQSPPSNLPWVPRNLAPRVPLEVQLKYLSDQLAVGQQYISLDFGIKFQAQRLAQNGYLPPMQVVELLPKIVSIARSQGNERTAEALRMLARELPFVGPHTSPDDFSKSTLEERIADYAENYTNVNSVYAVNKRHAHIVLIYRAAVTPAGIYLEGPDQDTTNRVLRKYPEDIDHFMRVEFMDEDGEKIRFERRVSYDHIFHGRFKGVLADGVSVAGRRYHFLGFSHSSLRQQSAWFIHPFFDKAINNVTVPAVIIRGLGEFSNIRSPAKCAARIGQAFTDTTSSIHIGQKGYNVVEDIERKEYVIKDGQIEPLDRNFSDGVGTISWSLLRRIWREHKLSRTLKPTLFQIRFGGAKGMISLDTRLEGEVLNLRKSMIKFESKEDWDLEICGEATRPLPMFLNRPLIKILEDLGVEAQAFLGLQTERINELRTLMTHPINAERFLEENHIGRSSQIPSLIRMLNEIDLVYQADEFLTRFVEMAIIYQLREMKYRGRIRLDKTQGVTLYGIMDETGYLNEGEIYVPIERKGEGRSVLTDGKVAITRSPAMHPGDVQLVHAVDVPQDSPLNALYNCVVFSSKGTRDLPSQLSGGDLDGDQYHIIFAQQLLPTRTYSAANYPRMAPADINRAVEIPDMTNFFIEFMENDRLGQISNMHMQLADQKTLGVLDEDCITLAALASTAVDFSKTGIQANMTKLPKYSRCRPDFMAPGPRVRIQGRLEFDIEDEEMGKDDILSQEDAGFRYYPSHKVLGALYRAIDEHKFLQEVRDDAHQITTLLPHKPLMESLWKYIKHHTMVLQWEHLRNLAAEIRESYEENLIDMMHKYSTVPHQPLTELEVITGIIFGRNESGYSKRLREINMQMKEQYDRDVQFTIGRILHDGRDTQVLSEDALALATACFTIAMEKPGRIARGIGELKSFRYIAAALCLSEIKKVQPDKSLTDMVGSMSLLAL</sequence>
<dbReference type="PANTHER" id="PTHR23079">
    <property type="entry name" value="RNA-DEPENDENT RNA POLYMERASE"/>
    <property type="match status" value="1"/>
</dbReference>
<feature type="domain" description="RDRP core" evidence="2">
    <location>
        <begin position="431"/>
        <end position="1040"/>
    </location>
</feature>
<keyword evidence="5" id="KW-1185">Reference proteome</keyword>
<evidence type="ECO:0000256" key="1">
    <source>
        <dbReference type="RuleBase" id="RU363098"/>
    </source>
</evidence>
<organism evidence="4 5">
    <name type="scientific">Viridothelium virens</name>
    <name type="common">Speckled blister lichen</name>
    <name type="synonym">Trypethelium virens</name>
    <dbReference type="NCBI Taxonomy" id="1048519"/>
    <lineage>
        <taxon>Eukaryota</taxon>
        <taxon>Fungi</taxon>
        <taxon>Dikarya</taxon>
        <taxon>Ascomycota</taxon>
        <taxon>Pezizomycotina</taxon>
        <taxon>Dothideomycetes</taxon>
        <taxon>Dothideomycetes incertae sedis</taxon>
        <taxon>Trypetheliales</taxon>
        <taxon>Trypetheliaceae</taxon>
        <taxon>Viridothelium</taxon>
    </lineage>
</organism>
<gene>
    <name evidence="4" type="ORF">EV356DRAFT_442010</name>
</gene>